<reference evidence="3" key="1">
    <citation type="submission" date="2020-07" db="EMBL/GenBank/DDBJ databases">
        <title>Genome sequence and genetic diversity analysis of an under-domesticated orphan crop, white fonio (Digitaria exilis).</title>
        <authorList>
            <person name="Bennetzen J.L."/>
            <person name="Chen S."/>
            <person name="Ma X."/>
            <person name="Wang X."/>
            <person name="Yssel A.E.J."/>
            <person name="Chaluvadi S.R."/>
            <person name="Johnson M."/>
            <person name="Gangashetty P."/>
            <person name="Hamidou F."/>
            <person name="Sanogo M.D."/>
            <person name="Zwaenepoel A."/>
            <person name="Wallace J."/>
            <person name="Van De Peer Y."/>
            <person name="Van Deynze A."/>
        </authorList>
    </citation>
    <scope>NUCLEOTIDE SEQUENCE</scope>
    <source>
        <tissue evidence="3">Leaves</tissue>
    </source>
</reference>
<dbReference type="CDD" id="cd22157">
    <property type="entry name" value="F-box_AtFBW1-like"/>
    <property type="match status" value="1"/>
</dbReference>
<dbReference type="AlphaFoldDB" id="A0A835EG06"/>
<gene>
    <name evidence="3" type="ORF">HU200_040988</name>
</gene>
<dbReference type="PANTHER" id="PTHR31111:SF133">
    <property type="entry name" value="OS07G0196600 PROTEIN"/>
    <property type="match status" value="1"/>
</dbReference>
<feature type="compositionally biased region" description="Low complexity" evidence="1">
    <location>
        <begin position="1"/>
        <end position="13"/>
    </location>
</feature>
<proteinExistence type="predicted"/>
<dbReference type="EMBL" id="JACEFO010001972">
    <property type="protein sequence ID" value="KAF8690618.1"/>
    <property type="molecule type" value="Genomic_DNA"/>
</dbReference>
<dbReference type="NCBIfam" id="TIGR01640">
    <property type="entry name" value="F_box_assoc_1"/>
    <property type="match status" value="1"/>
</dbReference>
<keyword evidence="4" id="KW-1185">Reference proteome</keyword>
<protein>
    <recommendedName>
        <fullName evidence="2">F-box domain-containing protein</fullName>
    </recommendedName>
</protein>
<evidence type="ECO:0000256" key="1">
    <source>
        <dbReference type="SAM" id="MobiDB-lite"/>
    </source>
</evidence>
<dbReference type="InterPro" id="IPR036047">
    <property type="entry name" value="F-box-like_dom_sf"/>
</dbReference>
<dbReference type="Pfam" id="PF08268">
    <property type="entry name" value="FBA_3"/>
    <property type="match status" value="1"/>
</dbReference>
<dbReference type="PANTHER" id="PTHR31111">
    <property type="entry name" value="BNAA05G37150D PROTEIN-RELATED"/>
    <property type="match status" value="1"/>
</dbReference>
<dbReference type="InterPro" id="IPR013187">
    <property type="entry name" value="F-box-assoc_dom_typ3"/>
</dbReference>
<dbReference type="OrthoDB" id="657759at2759"/>
<organism evidence="3 4">
    <name type="scientific">Digitaria exilis</name>
    <dbReference type="NCBI Taxonomy" id="1010633"/>
    <lineage>
        <taxon>Eukaryota</taxon>
        <taxon>Viridiplantae</taxon>
        <taxon>Streptophyta</taxon>
        <taxon>Embryophyta</taxon>
        <taxon>Tracheophyta</taxon>
        <taxon>Spermatophyta</taxon>
        <taxon>Magnoliopsida</taxon>
        <taxon>Liliopsida</taxon>
        <taxon>Poales</taxon>
        <taxon>Poaceae</taxon>
        <taxon>PACMAD clade</taxon>
        <taxon>Panicoideae</taxon>
        <taxon>Panicodae</taxon>
        <taxon>Paniceae</taxon>
        <taxon>Anthephorinae</taxon>
        <taxon>Digitaria</taxon>
    </lineage>
</organism>
<dbReference type="InterPro" id="IPR001810">
    <property type="entry name" value="F-box_dom"/>
</dbReference>
<evidence type="ECO:0000313" key="4">
    <source>
        <dbReference type="Proteomes" id="UP000636709"/>
    </source>
</evidence>
<sequence length="421" mass="46753">MASPGASSLPSTRSTRRRTPAAVSNSGVLPPDLLFDVLLRIQAKELCRLRAVCRSWRSLSSNRLFIRAHAARHRSPLLLAKFRDDDAHVHVVDLSGDTVKLLAGAGGDHQLLCTSLDLACLGTRSNSCRVLNPATGAVCALPKYPALGDPSRPELYKPGTFYAFGQVPSTGEYKVLRMFNRSENRSFGGEQLFDVFTINSGASNARWRVLSRDYFVEAESAVVVDGAVYFLMNGRHYPNAISSGIPPDYIASLDIRTEQWRRDLQGPISGNLDMEHADDRKEYRYLWHQLSLGELEGSLVLANHRSCQFVLDIWFLTDFHSGLWVKKYSIKTESIVQSLSDDYRVKPLLVLDDGRLLIFLPLTGQLLICDPEANTYTSVEMRQLDSIAVYAGRCHFISVIQNSYSDFGGAGVDLSVLIGFS</sequence>
<dbReference type="SUPFAM" id="SSF81383">
    <property type="entry name" value="F-box domain"/>
    <property type="match status" value="1"/>
</dbReference>
<dbReference type="Gene3D" id="1.20.1280.50">
    <property type="match status" value="1"/>
</dbReference>
<accession>A0A835EG06</accession>
<dbReference type="Pfam" id="PF12937">
    <property type="entry name" value="F-box-like"/>
    <property type="match status" value="1"/>
</dbReference>
<dbReference type="InterPro" id="IPR017451">
    <property type="entry name" value="F-box-assoc_interact_dom"/>
</dbReference>
<evidence type="ECO:0000259" key="2">
    <source>
        <dbReference type="PROSITE" id="PS50181"/>
    </source>
</evidence>
<dbReference type="SUPFAM" id="SSF50969">
    <property type="entry name" value="YVTN repeat-like/Quinoprotein amine dehydrogenase"/>
    <property type="match status" value="1"/>
</dbReference>
<feature type="region of interest" description="Disordered" evidence="1">
    <location>
        <begin position="1"/>
        <end position="24"/>
    </location>
</feature>
<dbReference type="InterPro" id="IPR011044">
    <property type="entry name" value="Quino_amine_DH_bsu"/>
</dbReference>
<dbReference type="SMART" id="SM00256">
    <property type="entry name" value="FBOX"/>
    <property type="match status" value="1"/>
</dbReference>
<feature type="domain" description="F-box" evidence="2">
    <location>
        <begin position="23"/>
        <end position="68"/>
    </location>
</feature>
<dbReference type="Proteomes" id="UP000636709">
    <property type="component" value="Unassembled WGS sequence"/>
</dbReference>
<evidence type="ECO:0000313" key="3">
    <source>
        <dbReference type="EMBL" id="KAF8690618.1"/>
    </source>
</evidence>
<comment type="caution">
    <text evidence="3">The sequence shown here is derived from an EMBL/GenBank/DDBJ whole genome shotgun (WGS) entry which is preliminary data.</text>
</comment>
<name>A0A835EG06_9POAL</name>
<dbReference type="PROSITE" id="PS50181">
    <property type="entry name" value="FBOX"/>
    <property type="match status" value="1"/>
</dbReference>